<accession>A0A164PV37</accession>
<dbReference type="PANTHER" id="PTHR45749:SF23">
    <property type="entry name" value="ZINC FINGER MYM-TYPE PROTEIN 1-LIKE"/>
    <property type="match status" value="1"/>
</dbReference>
<gene>
    <name evidence="3" type="ORF">APZ42_029186</name>
</gene>
<dbReference type="PANTHER" id="PTHR45749">
    <property type="match status" value="1"/>
</dbReference>
<dbReference type="Proteomes" id="UP000076858">
    <property type="component" value="Unassembled WGS sequence"/>
</dbReference>
<feature type="region of interest" description="Disordered" evidence="1">
    <location>
        <begin position="401"/>
        <end position="445"/>
    </location>
</feature>
<organism evidence="3 4">
    <name type="scientific">Daphnia magna</name>
    <dbReference type="NCBI Taxonomy" id="35525"/>
    <lineage>
        <taxon>Eukaryota</taxon>
        <taxon>Metazoa</taxon>
        <taxon>Ecdysozoa</taxon>
        <taxon>Arthropoda</taxon>
        <taxon>Crustacea</taxon>
        <taxon>Branchiopoda</taxon>
        <taxon>Diplostraca</taxon>
        <taxon>Cladocera</taxon>
        <taxon>Anomopoda</taxon>
        <taxon>Daphniidae</taxon>
        <taxon>Daphnia</taxon>
    </lineage>
</organism>
<dbReference type="AlphaFoldDB" id="A0A164PV37"/>
<protein>
    <submittedName>
        <fullName evidence="3">Zinc finger MYM-type-like protein</fullName>
    </submittedName>
</protein>
<dbReference type="InterPro" id="IPR012337">
    <property type="entry name" value="RNaseH-like_sf"/>
</dbReference>
<dbReference type="GO" id="GO:0046983">
    <property type="term" value="F:protein dimerization activity"/>
    <property type="evidence" value="ECO:0007669"/>
    <property type="project" value="InterPro"/>
</dbReference>
<dbReference type="STRING" id="35525.A0A164PV37"/>
<name>A0A164PV37_9CRUS</name>
<dbReference type="Pfam" id="PF05699">
    <property type="entry name" value="Dimer_Tnp_hAT"/>
    <property type="match status" value="1"/>
</dbReference>
<comment type="caution">
    <text evidence="3">The sequence shown here is derived from an EMBL/GenBank/DDBJ whole genome shotgun (WGS) entry which is preliminary data.</text>
</comment>
<sequence>MDCRGQSYDNAFNMSGQYNGLQARIKAVNEKVEYVPCGGHSLNLIGLKVAESSPHRWNILFKALGGKVVLKRLIDVRCSANADAVSALDSGYNEIQSALNLIANDEEEDPKAIIEAKSLSSQMNKLEYVILTPIWNRILSRFNMVRDDFDDCIKKAKEKRLLAEYSFTTQRVKNKCEQLAGFYCGDVDPTDLYGECLQFFYYVEDKVKERQKKESSPDEKGRKKTLFETLYSRIKSNRLESSFPNIEIALRIFLSMMVTNCKGERSFSKLKRIKNESRASTTEDRLNNLNLMSIECDLLNDIDFNDIISDFASRKSRSCIECICSKIECFQHLLNVLLVDIENLLKKGGKRPRDIDFSQGPPNSNPVLSKTPLLGMTYQIVGSRLKGNRKQVVTHHFDEPLVQEIDNTDETTNTTKSCPLNEPTPEVFEEKQYEDKKKKKSGKLK</sequence>
<keyword evidence="4" id="KW-1185">Reference proteome</keyword>
<evidence type="ECO:0000256" key="1">
    <source>
        <dbReference type="SAM" id="MobiDB-lite"/>
    </source>
</evidence>
<evidence type="ECO:0000259" key="2">
    <source>
        <dbReference type="Pfam" id="PF05699"/>
    </source>
</evidence>
<proteinExistence type="predicted"/>
<dbReference type="SUPFAM" id="SSF53098">
    <property type="entry name" value="Ribonuclease H-like"/>
    <property type="match status" value="1"/>
</dbReference>
<dbReference type="InterPro" id="IPR008906">
    <property type="entry name" value="HATC_C_dom"/>
</dbReference>
<feature type="domain" description="HAT C-terminal dimerisation" evidence="2">
    <location>
        <begin position="240"/>
        <end position="295"/>
    </location>
</feature>
<evidence type="ECO:0000313" key="3">
    <source>
        <dbReference type="EMBL" id="KZS07170.1"/>
    </source>
</evidence>
<dbReference type="OrthoDB" id="6611207at2759"/>
<dbReference type="EMBL" id="LRGB01002553">
    <property type="protein sequence ID" value="KZS07170.1"/>
    <property type="molecule type" value="Genomic_DNA"/>
</dbReference>
<reference evidence="3 4" key="1">
    <citation type="submission" date="2016-03" db="EMBL/GenBank/DDBJ databases">
        <title>EvidentialGene: Evidence-directed Construction of Genes on Genomes.</title>
        <authorList>
            <person name="Gilbert D.G."/>
            <person name="Choi J.-H."/>
            <person name="Mockaitis K."/>
            <person name="Colbourne J."/>
            <person name="Pfrender M."/>
        </authorList>
    </citation>
    <scope>NUCLEOTIDE SEQUENCE [LARGE SCALE GENOMIC DNA]</scope>
    <source>
        <strain evidence="3 4">Xinb3</strain>
        <tissue evidence="3">Complete organism</tissue>
    </source>
</reference>
<evidence type="ECO:0000313" key="4">
    <source>
        <dbReference type="Proteomes" id="UP000076858"/>
    </source>
</evidence>